<keyword evidence="2" id="KW-1185">Reference proteome</keyword>
<accession>A0A9P5ZYT6</accession>
<sequence length="169" mass="19290">MLPQTPMLLHLAAYNMPPYFGFPGYGPAQPPLFPSMWGVNPFTQAVPTPLQSYTADSQQDVLSSDPSKDFDDVTLYLKIQNWLLALDSGPHGKDGHGFQVYGPDFEREKYIQINTLNDMSVDEVKLISADIPRGTIDKLLSYARQDVSHIRVKEKRRQHEARHKPVWYM</sequence>
<proteinExistence type="predicted"/>
<comment type="caution">
    <text evidence="1">The sequence shown here is derived from an EMBL/GenBank/DDBJ whole genome shotgun (WGS) entry which is preliminary data.</text>
</comment>
<name>A0A9P5ZYT6_PLEER</name>
<dbReference type="AlphaFoldDB" id="A0A9P5ZYT6"/>
<dbReference type="Proteomes" id="UP000807025">
    <property type="component" value="Unassembled WGS sequence"/>
</dbReference>
<evidence type="ECO:0000313" key="1">
    <source>
        <dbReference type="EMBL" id="KAF9496520.1"/>
    </source>
</evidence>
<gene>
    <name evidence="1" type="ORF">BDN71DRAFT_1430123</name>
</gene>
<reference evidence="1" key="1">
    <citation type="submission" date="2020-11" db="EMBL/GenBank/DDBJ databases">
        <authorList>
            <consortium name="DOE Joint Genome Institute"/>
            <person name="Ahrendt S."/>
            <person name="Riley R."/>
            <person name="Andreopoulos W."/>
            <person name="Labutti K."/>
            <person name="Pangilinan J."/>
            <person name="Ruiz-Duenas F.J."/>
            <person name="Barrasa J.M."/>
            <person name="Sanchez-Garcia M."/>
            <person name="Camarero S."/>
            <person name="Miyauchi S."/>
            <person name="Serrano A."/>
            <person name="Linde D."/>
            <person name="Babiker R."/>
            <person name="Drula E."/>
            <person name="Ayuso-Fernandez I."/>
            <person name="Pacheco R."/>
            <person name="Padilla G."/>
            <person name="Ferreira P."/>
            <person name="Barriuso J."/>
            <person name="Kellner H."/>
            <person name="Castanera R."/>
            <person name="Alfaro M."/>
            <person name="Ramirez L."/>
            <person name="Pisabarro A.G."/>
            <person name="Kuo A."/>
            <person name="Tritt A."/>
            <person name="Lipzen A."/>
            <person name="He G."/>
            <person name="Yan M."/>
            <person name="Ng V."/>
            <person name="Cullen D."/>
            <person name="Martin F."/>
            <person name="Rosso M.-N."/>
            <person name="Henrissat B."/>
            <person name="Hibbett D."/>
            <person name="Martinez A.T."/>
            <person name="Grigoriev I.V."/>
        </authorList>
    </citation>
    <scope>NUCLEOTIDE SEQUENCE</scope>
    <source>
        <strain evidence="1">ATCC 90797</strain>
    </source>
</reference>
<protein>
    <submittedName>
        <fullName evidence="1">Uncharacterized protein</fullName>
    </submittedName>
</protein>
<evidence type="ECO:0000313" key="2">
    <source>
        <dbReference type="Proteomes" id="UP000807025"/>
    </source>
</evidence>
<organism evidence="1 2">
    <name type="scientific">Pleurotus eryngii</name>
    <name type="common">Boletus of the steppes</name>
    <dbReference type="NCBI Taxonomy" id="5323"/>
    <lineage>
        <taxon>Eukaryota</taxon>
        <taxon>Fungi</taxon>
        <taxon>Dikarya</taxon>
        <taxon>Basidiomycota</taxon>
        <taxon>Agaricomycotina</taxon>
        <taxon>Agaricomycetes</taxon>
        <taxon>Agaricomycetidae</taxon>
        <taxon>Agaricales</taxon>
        <taxon>Pleurotineae</taxon>
        <taxon>Pleurotaceae</taxon>
        <taxon>Pleurotus</taxon>
    </lineage>
</organism>
<dbReference type="EMBL" id="MU154551">
    <property type="protein sequence ID" value="KAF9496520.1"/>
    <property type="molecule type" value="Genomic_DNA"/>
</dbReference>
<dbReference type="OrthoDB" id="3267981at2759"/>